<evidence type="ECO:0000313" key="1">
    <source>
        <dbReference type="EMBL" id="GFY25158.1"/>
    </source>
</evidence>
<evidence type="ECO:0000313" key="2">
    <source>
        <dbReference type="Proteomes" id="UP000887159"/>
    </source>
</evidence>
<dbReference type="AlphaFoldDB" id="A0A8X7BAW4"/>
<organism evidence="1 2">
    <name type="scientific">Trichonephila clavipes</name>
    <name type="common">Golden silk orbweaver</name>
    <name type="synonym">Nephila clavipes</name>
    <dbReference type="NCBI Taxonomy" id="2585209"/>
    <lineage>
        <taxon>Eukaryota</taxon>
        <taxon>Metazoa</taxon>
        <taxon>Ecdysozoa</taxon>
        <taxon>Arthropoda</taxon>
        <taxon>Chelicerata</taxon>
        <taxon>Arachnida</taxon>
        <taxon>Araneae</taxon>
        <taxon>Araneomorphae</taxon>
        <taxon>Entelegynae</taxon>
        <taxon>Araneoidea</taxon>
        <taxon>Nephilidae</taxon>
        <taxon>Trichonephila</taxon>
    </lineage>
</organism>
<protein>
    <submittedName>
        <fullName evidence="1">Uncharacterized protein</fullName>
    </submittedName>
</protein>
<sequence>MSEKSAITSTEACWSGQASRRLATHTCTSLKEDTVNAVRYRNEVFEPTDIRRMDWPARSPHFHSIRLRVDEYDILPRVSKRKG</sequence>
<dbReference type="Proteomes" id="UP000887159">
    <property type="component" value="Unassembled WGS sequence"/>
</dbReference>
<comment type="caution">
    <text evidence="1">The sequence shown here is derived from an EMBL/GenBank/DDBJ whole genome shotgun (WGS) entry which is preliminary data.</text>
</comment>
<gene>
    <name evidence="1" type="ORF">TNCV_2482791</name>
</gene>
<reference evidence="1" key="1">
    <citation type="submission" date="2020-08" db="EMBL/GenBank/DDBJ databases">
        <title>Multicomponent nature underlies the extraordinary mechanical properties of spider dragline silk.</title>
        <authorList>
            <person name="Kono N."/>
            <person name="Nakamura H."/>
            <person name="Mori M."/>
            <person name="Yoshida Y."/>
            <person name="Ohtoshi R."/>
            <person name="Malay A.D."/>
            <person name="Moran D.A.P."/>
            <person name="Tomita M."/>
            <person name="Numata K."/>
            <person name="Arakawa K."/>
        </authorList>
    </citation>
    <scope>NUCLEOTIDE SEQUENCE</scope>
</reference>
<proteinExistence type="predicted"/>
<name>A0A8X7BAW4_TRICX</name>
<accession>A0A8X7BAW4</accession>
<dbReference type="EMBL" id="BMAU01021371">
    <property type="protein sequence ID" value="GFY25158.1"/>
    <property type="molecule type" value="Genomic_DNA"/>
</dbReference>
<keyword evidence="2" id="KW-1185">Reference proteome</keyword>